<evidence type="ECO:0000313" key="3">
    <source>
        <dbReference type="Proteomes" id="UP000054099"/>
    </source>
</evidence>
<accession>A0A0V8JEE7</accession>
<evidence type="ECO:0000256" key="1">
    <source>
        <dbReference type="SAM" id="Phobius"/>
    </source>
</evidence>
<sequence length="93" mass="10692">MKRFVDFIWDGLTLQHMNCNRFMMFYVVHYVLLFLFSITLFILSLGVLLLYKTFHIAPPFGIWAGILVSAMSMCCFPIIGTAAVKRLSKVSHV</sequence>
<evidence type="ECO:0000313" key="2">
    <source>
        <dbReference type="EMBL" id="KSU85510.1"/>
    </source>
</evidence>
<keyword evidence="1" id="KW-1133">Transmembrane helix</keyword>
<dbReference type="Proteomes" id="UP000054099">
    <property type="component" value="Unassembled WGS sequence"/>
</dbReference>
<comment type="caution">
    <text evidence="2">The sequence shown here is derived from an EMBL/GenBank/DDBJ whole genome shotgun (WGS) entry which is preliminary data.</text>
</comment>
<dbReference type="RefSeq" id="WP_061970486.1">
    <property type="nucleotide sequence ID" value="NZ_CP126109.1"/>
</dbReference>
<feature type="transmembrane region" description="Helical" evidence="1">
    <location>
        <begin position="27"/>
        <end position="50"/>
    </location>
</feature>
<dbReference type="AlphaFoldDB" id="A0A0V8JEE7"/>
<dbReference type="OrthoDB" id="9936869at2"/>
<keyword evidence="3" id="KW-1185">Reference proteome</keyword>
<feature type="transmembrane region" description="Helical" evidence="1">
    <location>
        <begin position="62"/>
        <end position="84"/>
    </location>
</feature>
<reference evidence="2 3" key="1">
    <citation type="journal article" date="2014" name="Antonie Van Leeuwenhoek">
        <title>Fictibacillus enclensis sp. nov., isolated from marine sediment.</title>
        <authorList>
            <person name="Dastager S.G."/>
            <person name="Mawlankar R."/>
            <person name="Srinivasan K."/>
            <person name="Tang S.K."/>
            <person name="Lee J.C."/>
            <person name="Ramana V.V."/>
            <person name="Shouche Y.S."/>
        </authorList>
    </citation>
    <scope>NUCLEOTIDE SEQUENCE [LARGE SCALE GENOMIC DNA]</scope>
    <source>
        <strain evidence="2 3">NIO-1003</strain>
    </source>
</reference>
<name>A0A0V8JEE7_9BACL</name>
<keyword evidence="1" id="KW-0472">Membrane</keyword>
<organism evidence="2 3">
    <name type="scientific">Fictibacillus enclensis</name>
    <dbReference type="NCBI Taxonomy" id="1017270"/>
    <lineage>
        <taxon>Bacteria</taxon>
        <taxon>Bacillati</taxon>
        <taxon>Bacillota</taxon>
        <taxon>Bacilli</taxon>
        <taxon>Bacillales</taxon>
        <taxon>Fictibacillaceae</taxon>
        <taxon>Fictibacillus</taxon>
    </lineage>
</organism>
<gene>
    <name evidence="2" type="ORF">AS030_08440</name>
</gene>
<protein>
    <submittedName>
        <fullName evidence="2">Uncharacterized protein</fullName>
    </submittedName>
</protein>
<dbReference type="EMBL" id="LNQN01000001">
    <property type="protein sequence ID" value="KSU85510.1"/>
    <property type="molecule type" value="Genomic_DNA"/>
</dbReference>
<proteinExistence type="predicted"/>
<keyword evidence="1" id="KW-0812">Transmembrane</keyword>